<dbReference type="AlphaFoldDB" id="A0A1I4HU05"/>
<accession>A0A1I4HU05</accession>
<sequence length="116" mass="12793">MHAFFYTQPAQRRSFWAKEHAGQAAKAPQPVCLMQLTVDAGAVTALRQTVTRLCGDALQFMRIEACEHGTRMKVWLCIGRSLVGQVMEAVMRLLPGAEFGRFSTPGSRRVAGQGLQ</sequence>
<dbReference type="Proteomes" id="UP000199470">
    <property type="component" value="Unassembled WGS sequence"/>
</dbReference>
<dbReference type="STRING" id="758825.SAMN02982985_00211"/>
<protein>
    <submittedName>
        <fullName evidence="1">Uncharacterized protein</fullName>
    </submittedName>
</protein>
<dbReference type="OrthoDB" id="8777969at2"/>
<organism evidence="1 2">
    <name type="scientific">Rugamonas rubra</name>
    <dbReference type="NCBI Taxonomy" id="758825"/>
    <lineage>
        <taxon>Bacteria</taxon>
        <taxon>Pseudomonadati</taxon>
        <taxon>Pseudomonadota</taxon>
        <taxon>Betaproteobacteria</taxon>
        <taxon>Burkholderiales</taxon>
        <taxon>Oxalobacteraceae</taxon>
        <taxon>Telluria group</taxon>
        <taxon>Rugamonas</taxon>
    </lineage>
</organism>
<gene>
    <name evidence="1" type="ORF">SAMN02982985_00211</name>
</gene>
<evidence type="ECO:0000313" key="1">
    <source>
        <dbReference type="EMBL" id="SFL45247.1"/>
    </source>
</evidence>
<evidence type="ECO:0000313" key="2">
    <source>
        <dbReference type="Proteomes" id="UP000199470"/>
    </source>
</evidence>
<proteinExistence type="predicted"/>
<dbReference type="RefSeq" id="WP_093382434.1">
    <property type="nucleotide sequence ID" value="NZ_FOTW01000004.1"/>
</dbReference>
<dbReference type="EMBL" id="FOTW01000004">
    <property type="protein sequence ID" value="SFL45247.1"/>
    <property type="molecule type" value="Genomic_DNA"/>
</dbReference>
<keyword evidence="2" id="KW-1185">Reference proteome</keyword>
<name>A0A1I4HU05_9BURK</name>
<reference evidence="1 2" key="1">
    <citation type="submission" date="2016-10" db="EMBL/GenBank/DDBJ databases">
        <authorList>
            <person name="de Groot N.N."/>
        </authorList>
    </citation>
    <scope>NUCLEOTIDE SEQUENCE [LARGE SCALE GENOMIC DNA]</scope>
    <source>
        <strain evidence="1 2">ATCC 43154</strain>
    </source>
</reference>